<name>A0A2H1JRD8_BRELN</name>
<gene>
    <name evidence="1" type="ORF">BLIN101_02598</name>
</gene>
<sequence length="161" mass="18039">MSDQWIDSWLGVARFQRYLDECAGDRAKALDLYEWNVEAGQALMHDIAHFEVALRNAYDAAISAAWPHEKHWLLHPESPAVMSIWRTKTVQGIKRGSDVNFRTRKSVDDAIRSCGYGKANPGKVIAEFSFGFWRQLTNECHGEGCLGALPAHSVSQGHRAA</sequence>
<reference evidence="1 2" key="1">
    <citation type="submission" date="2017-03" db="EMBL/GenBank/DDBJ databases">
        <authorList>
            <person name="Afonso C.L."/>
            <person name="Miller P.J."/>
            <person name="Scott M.A."/>
            <person name="Spackman E."/>
            <person name="Goraichik I."/>
            <person name="Dimitrov K.M."/>
            <person name="Suarez D.L."/>
            <person name="Swayne D.E."/>
        </authorList>
    </citation>
    <scope>NUCLEOTIDE SEQUENCE [LARGE SCALE GENOMIC DNA]</scope>
    <source>
        <strain evidence="1 2">Mu101</strain>
    </source>
</reference>
<evidence type="ECO:0000313" key="2">
    <source>
        <dbReference type="Proteomes" id="UP000234498"/>
    </source>
</evidence>
<proteinExistence type="predicted"/>
<accession>A0A2H1JRD8</accession>
<evidence type="ECO:0000313" key="1">
    <source>
        <dbReference type="EMBL" id="SMX90095.1"/>
    </source>
</evidence>
<organism evidence="1 2">
    <name type="scientific">Brevibacterium linens</name>
    <dbReference type="NCBI Taxonomy" id="1703"/>
    <lineage>
        <taxon>Bacteria</taxon>
        <taxon>Bacillati</taxon>
        <taxon>Actinomycetota</taxon>
        <taxon>Actinomycetes</taxon>
        <taxon>Micrococcales</taxon>
        <taxon>Brevibacteriaceae</taxon>
        <taxon>Brevibacterium</taxon>
    </lineage>
</organism>
<dbReference type="RefSeq" id="WP_219618143.1">
    <property type="nucleotide sequence ID" value="NZ_FXZA01000018.1"/>
</dbReference>
<dbReference type="Proteomes" id="UP000234498">
    <property type="component" value="Unassembled WGS sequence"/>
</dbReference>
<dbReference type="AlphaFoldDB" id="A0A2H1JRD8"/>
<protein>
    <submittedName>
        <fullName evidence="1">Uncharacterized protein</fullName>
    </submittedName>
</protein>
<dbReference type="EMBL" id="FXZA01000018">
    <property type="protein sequence ID" value="SMX90095.1"/>
    <property type="molecule type" value="Genomic_DNA"/>
</dbReference>